<dbReference type="EMBL" id="JAGEUA010000010">
    <property type="protein sequence ID" value="KAL0964582.1"/>
    <property type="molecule type" value="Genomic_DNA"/>
</dbReference>
<evidence type="ECO:0000256" key="5">
    <source>
        <dbReference type="ARBA" id="ARBA00023136"/>
    </source>
</evidence>
<dbReference type="GO" id="GO:0005789">
    <property type="term" value="C:endoplasmic reticulum membrane"/>
    <property type="evidence" value="ECO:0007669"/>
    <property type="project" value="UniProtKB-SubCell"/>
</dbReference>
<organism evidence="8 9">
    <name type="scientific">Umbra pygmaea</name>
    <name type="common">Eastern mudminnow</name>
    <dbReference type="NCBI Taxonomy" id="75934"/>
    <lineage>
        <taxon>Eukaryota</taxon>
        <taxon>Metazoa</taxon>
        <taxon>Chordata</taxon>
        <taxon>Craniata</taxon>
        <taxon>Vertebrata</taxon>
        <taxon>Euteleostomi</taxon>
        <taxon>Actinopterygii</taxon>
        <taxon>Neopterygii</taxon>
        <taxon>Teleostei</taxon>
        <taxon>Protacanthopterygii</taxon>
        <taxon>Esociformes</taxon>
        <taxon>Umbridae</taxon>
        <taxon>Umbra</taxon>
    </lineage>
</organism>
<dbReference type="Proteomes" id="UP001557470">
    <property type="component" value="Unassembled WGS sequence"/>
</dbReference>
<dbReference type="InterPro" id="IPR004299">
    <property type="entry name" value="MBOAT_fam"/>
</dbReference>
<evidence type="ECO:0000256" key="7">
    <source>
        <dbReference type="SAM" id="Phobius"/>
    </source>
</evidence>
<dbReference type="AlphaFoldDB" id="A0ABD0WLN1"/>
<feature type="transmembrane region" description="Helical" evidence="7">
    <location>
        <begin position="50"/>
        <end position="68"/>
    </location>
</feature>
<evidence type="ECO:0000256" key="4">
    <source>
        <dbReference type="ARBA" id="ARBA00022989"/>
    </source>
</evidence>
<keyword evidence="3" id="KW-0256">Endoplasmic reticulum</keyword>
<reference evidence="8 9" key="1">
    <citation type="submission" date="2024-06" db="EMBL/GenBank/DDBJ databases">
        <authorList>
            <person name="Pan Q."/>
            <person name="Wen M."/>
            <person name="Jouanno E."/>
            <person name="Zahm M."/>
            <person name="Klopp C."/>
            <person name="Cabau C."/>
            <person name="Louis A."/>
            <person name="Berthelot C."/>
            <person name="Parey E."/>
            <person name="Roest Crollius H."/>
            <person name="Montfort J."/>
            <person name="Robinson-Rechavi M."/>
            <person name="Bouchez O."/>
            <person name="Lampietro C."/>
            <person name="Lopez Roques C."/>
            <person name="Donnadieu C."/>
            <person name="Postlethwait J."/>
            <person name="Bobe J."/>
            <person name="Verreycken H."/>
            <person name="Guiguen Y."/>
        </authorList>
    </citation>
    <scope>NUCLEOTIDE SEQUENCE [LARGE SCALE GENOMIC DNA]</scope>
    <source>
        <strain evidence="8">Up_M1</strain>
        <tissue evidence="8">Testis</tissue>
    </source>
</reference>
<evidence type="ECO:0000256" key="3">
    <source>
        <dbReference type="ARBA" id="ARBA00022824"/>
    </source>
</evidence>
<name>A0ABD0WLN1_UMBPY</name>
<keyword evidence="9" id="KW-1185">Reference proteome</keyword>
<dbReference type="InterPro" id="IPR051085">
    <property type="entry name" value="MB_O-acyltransferase"/>
</dbReference>
<feature type="transmembrane region" description="Helical" evidence="7">
    <location>
        <begin position="473"/>
        <end position="494"/>
    </location>
</feature>
<evidence type="ECO:0000256" key="1">
    <source>
        <dbReference type="ARBA" id="ARBA00004477"/>
    </source>
</evidence>
<protein>
    <recommendedName>
        <fullName evidence="10">Hedgehog acyltransferase</fullName>
    </recommendedName>
</protein>
<feature type="transmembrane region" description="Helical" evidence="7">
    <location>
        <begin position="209"/>
        <end position="226"/>
    </location>
</feature>
<evidence type="ECO:0000256" key="6">
    <source>
        <dbReference type="ARBA" id="ARBA00038268"/>
    </source>
</evidence>
<dbReference type="Pfam" id="PF03062">
    <property type="entry name" value="MBOAT"/>
    <property type="match status" value="1"/>
</dbReference>
<feature type="transmembrane region" description="Helical" evidence="7">
    <location>
        <begin position="329"/>
        <end position="348"/>
    </location>
</feature>
<evidence type="ECO:0000313" key="9">
    <source>
        <dbReference type="Proteomes" id="UP001557470"/>
    </source>
</evidence>
<accession>A0ABD0WLN1</accession>
<comment type="similarity">
    <text evidence="6">Belongs to the membrane-bound acyltransferase family. HHAT subfamily.</text>
</comment>
<dbReference type="PANTHER" id="PTHR13285:SF20">
    <property type="entry name" value="PROTEIN-CYSTEINE N-PALMITOYLTRANSFERASE HHAT"/>
    <property type="match status" value="1"/>
</dbReference>
<feature type="transmembrane region" description="Helical" evidence="7">
    <location>
        <begin position="115"/>
        <end position="135"/>
    </location>
</feature>
<gene>
    <name evidence="8" type="ORF">UPYG_G00325920</name>
</gene>
<proteinExistence type="inferred from homology"/>
<feature type="transmembrane region" description="Helical" evidence="7">
    <location>
        <begin position="20"/>
        <end position="38"/>
    </location>
</feature>
<evidence type="ECO:0000313" key="8">
    <source>
        <dbReference type="EMBL" id="KAL0964582.1"/>
    </source>
</evidence>
<feature type="transmembrane region" description="Helical" evidence="7">
    <location>
        <begin position="147"/>
        <end position="173"/>
    </location>
</feature>
<sequence length="592" mass="67380">MILAQCCSLSVLKQCGRCRSIHLFLLQCILSSVFTMMAKQRSSLAVLPRAEVIAYWVLSLGSHLYSFYQLHIVSKEYEAGLEREFQLKKGFLIWGYKKDPTDFEWSFWSHWAWKSLLWTLLGHAWVSKLASVFVAKFRVTVLTAYGLMVACSALGIKGVGVVLAHLVVSLAVAQLRRPTLSWSCALLLLSTLHIPQLQDIQRSWYQTEEEYYLLLFSVAVCSLRFISFSLEHCWHPLEAGGLQGQLYWLTAYSFYHPLFYNGPILTFKDFLQQMQVPVTVHGGRTTCFSLLTRAGRICVWWLIAEYMIHMMYMHTIQANETYLEILPPWALGGLALALVQFFFVKYLVLFGVPSLLAELDGLAPPKLPRCVSIMHSFTGMWRHFDVGLYHWLIRYIYVPLGGSRHGLLWKMLSTALVFGFVCLWHGGHDYLQCWALMNWLGVLVENGLDILFSSPLICPLTERFISPAMRRRCLALLSAFSTAMLILSNLVFLGGNHVCRIMWKRVFIQGWCTVAPPMLAFLYCFAQIGLEWESAPPVTHRPLERKENPAYLPPHPGAVCGDHTTPTVVILRKETKRQASLPVIPAKESTGA</sequence>
<keyword evidence="2 7" id="KW-0812">Transmembrane</keyword>
<feature type="transmembrane region" description="Helical" evidence="7">
    <location>
        <begin position="246"/>
        <end position="267"/>
    </location>
</feature>
<comment type="subcellular location">
    <subcellularLocation>
        <location evidence="1">Endoplasmic reticulum membrane</location>
        <topology evidence="1">Multi-pass membrane protein</topology>
    </subcellularLocation>
</comment>
<keyword evidence="5 7" id="KW-0472">Membrane</keyword>
<dbReference type="PANTHER" id="PTHR13285">
    <property type="entry name" value="ACYLTRANSFERASE"/>
    <property type="match status" value="1"/>
</dbReference>
<evidence type="ECO:0008006" key="10">
    <source>
        <dbReference type="Google" id="ProtNLM"/>
    </source>
</evidence>
<keyword evidence="4 7" id="KW-1133">Transmembrane helix</keyword>
<comment type="caution">
    <text evidence="8">The sequence shown here is derived from an EMBL/GenBank/DDBJ whole genome shotgun (WGS) entry which is preliminary data.</text>
</comment>
<feature type="transmembrane region" description="Helical" evidence="7">
    <location>
        <begin position="407"/>
        <end position="427"/>
    </location>
</feature>
<evidence type="ECO:0000256" key="2">
    <source>
        <dbReference type="ARBA" id="ARBA00022692"/>
    </source>
</evidence>